<dbReference type="PROSITE" id="PS00154">
    <property type="entry name" value="ATPASE_E1_E2"/>
    <property type="match status" value="1"/>
</dbReference>
<sequence>MAADIDLKSRQKRALKFASGPPKVDPKKCYLNQGDEDQMEVEGYVVSPVWRGMVYVGVVLTVGLLQLLFHWLPHWLLRATHRKCSLAEATTLLLRDQYEQWFVVKIHTITKDGTRVAVLTPSASFNLSGRTKRKQAQLLLNTGQRDENLVRYFEIKRVKYIWNPDEDKYQKLSGLEADSTCSYFHESRGLTYDHQRKRRVLYGSNAIDVHVSPIVKLLFKEALTPFYVFQVFSTCVWFSDEYYYYASCIIIISVLSLSTSIYQTRKMERALRNTIQTSTIVTVCRGEDIYEDIPSEDLVPGDVIEIPNHGGIMQCDAVLISGNCIVNESMLTGESVPVTKTPLPDSRKDRDVKFNMKDHARHILFCGTQVIQTRYYGNHRVRAVVLRTGFLTSKGELVRAILFPKPVDFKFNRDTYLFVAVLFSIAAVGLIYTLVLKIKLDHPVHEIIKRSLDVITIAVPPALPAALTVGIVFAQARMKKREIYCISPRSINICGSINAVCFDKTGTLTEEGLDMMGVVPVKSGSFTEEVTNVQLLPSKDLVVEAMATCHSLTLIEGQLRGDPLDLIMFQSIGWVLEEAGEESSRFDMLVPTIVYPQSSRERLMSAEELTNIAQPGSEIGIVRQFTFTSSVQRMSVITRRLAGTQFEVFCKGSPEVISSLCKPDTVPADFHRIMMTYTRYGYRVLALAWKQLPNKYNYVKVQRIQRDAVEKELTFLGLLVMENKLKPETTPVIEQLIGANIRTIMVTGDNMLTALSVAHDCKMVADSDRVVLVEAQIVDTPDGQEPQCSFQYEESTGTRHSLSSLEHMEKETGISEVHISVDGGSSRVRFAMTGRSWEVLRQHFPDILHKLVVRGVVFARMSPDQKAQLVECLQDLGYYVAMCGDGANDCGALKMAHTGISLSEAEASVASPFTSKQPNIMCVPTVIREGRAALVTSFGIFKYMACYSLTQFVSVILLYHVNSNLTDFEFLYIDLALLLTLSVTYGRTEAYPTLVRDPPQLSLTSPAPILSIILQMVIQISAQVFIFFHVQQQPWFTPHEMEEDRDFKCFQNAAVFSVSVFQYIILAVAFSKGAPYRKPIYTNFFSCTHLYTCIVHICTHLYTCIVHICTHLYTCIVHICTHLYTCIVHICTHLYTCIVHICTHLYTCIVHICTHLYTCIFSCTHLYTCIVHICTHLYTCIVHICTHLYTCIVHICTHLYTCIVHICTHLYTCIVHICTHLYTCIVHICTHLYTCIVHICTHLYTFRPL</sequence>
<dbReference type="EMBL" id="JAIWYP010000005">
    <property type="protein sequence ID" value="KAH3827289.1"/>
    <property type="molecule type" value="Genomic_DNA"/>
</dbReference>
<dbReference type="SUPFAM" id="SSF81665">
    <property type="entry name" value="Calcium ATPase, transmembrane domain M"/>
    <property type="match status" value="1"/>
</dbReference>
<dbReference type="SFLD" id="SFLDS00003">
    <property type="entry name" value="Haloacid_Dehalogenase"/>
    <property type="match status" value="1"/>
</dbReference>
<comment type="caution">
    <text evidence="18">The sequence shown here is derived from an EMBL/GenBank/DDBJ whole genome shotgun (WGS) entry which is preliminary data.</text>
</comment>
<dbReference type="InterPro" id="IPR044492">
    <property type="entry name" value="P_typ_ATPase_HD_dom"/>
</dbReference>
<accession>A0A9D4H0T3</accession>
<dbReference type="InterPro" id="IPR008250">
    <property type="entry name" value="ATPase_P-typ_transduc_dom_A_sf"/>
</dbReference>
<evidence type="ECO:0000259" key="15">
    <source>
        <dbReference type="Pfam" id="PF00122"/>
    </source>
</evidence>
<keyword evidence="3" id="KW-0597">Phosphoprotein</keyword>
<dbReference type="GO" id="GO:0015203">
    <property type="term" value="F:polyamine transmembrane transporter activity"/>
    <property type="evidence" value="ECO:0007669"/>
    <property type="project" value="TreeGrafter"/>
</dbReference>
<dbReference type="AlphaFoldDB" id="A0A9D4H0T3"/>
<feature type="transmembrane region" description="Helical" evidence="14">
    <location>
        <begin position="1050"/>
        <end position="1070"/>
    </location>
</feature>
<dbReference type="GO" id="GO:0005524">
    <property type="term" value="F:ATP binding"/>
    <property type="evidence" value="ECO:0007669"/>
    <property type="project" value="UniProtKB-UniRule"/>
</dbReference>
<keyword evidence="5 14" id="KW-0479">Metal-binding</keyword>
<evidence type="ECO:0000313" key="19">
    <source>
        <dbReference type="Proteomes" id="UP000828390"/>
    </source>
</evidence>
<evidence type="ECO:0000256" key="9">
    <source>
        <dbReference type="ARBA" id="ARBA00022842"/>
    </source>
</evidence>
<dbReference type="SUPFAM" id="SSF81660">
    <property type="entry name" value="Metal cation-transporting ATPase, ATP-binding domain N"/>
    <property type="match status" value="1"/>
</dbReference>
<dbReference type="PRINTS" id="PR00119">
    <property type="entry name" value="CATATPASE"/>
</dbReference>
<feature type="transmembrane region" description="Helical" evidence="14">
    <location>
        <begin position="940"/>
        <end position="959"/>
    </location>
</feature>
<dbReference type="FunFam" id="3.40.1110.10:FF:000026">
    <property type="entry name" value="Cation-transporting ATPase"/>
    <property type="match status" value="1"/>
</dbReference>
<dbReference type="Pfam" id="PF00122">
    <property type="entry name" value="E1-E2_ATPase"/>
    <property type="match status" value="1"/>
</dbReference>
<evidence type="ECO:0000256" key="1">
    <source>
        <dbReference type="ARBA" id="ARBA00004107"/>
    </source>
</evidence>
<evidence type="ECO:0000259" key="17">
    <source>
        <dbReference type="Pfam" id="PF12409"/>
    </source>
</evidence>
<dbReference type="SFLD" id="SFLDF00027">
    <property type="entry name" value="p-type_atpase"/>
    <property type="match status" value="1"/>
</dbReference>
<feature type="non-terminal residue" evidence="18">
    <location>
        <position position="1"/>
    </location>
</feature>
<feature type="transmembrane region" description="Helical" evidence="14">
    <location>
        <begin position="971"/>
        <end position="988"/>
    </location>
</feature>
<keyword evidence="11 14" id="KW-1133">Transmembrane helix</keyword>
<feature type="domain" description="Cation-transporting P-type ATPase N-terminal" evidence="16">
    <location>
        <begin position="177"/>
        <end position="237"/>
    </location>
</feature>
<dbReference type="PANTHER" id="PTHR45630:SF8">
    <property type="entry name" value="CATION-TRANSPORTING ATPASE"/>
    <property type="match status" value="1"/>
</dbReference>
<comment type="caution">
    <text evidence="14">Lacks conserved residue(s) required for the propagation of feature annotation.</text>
</comment>
<dbReference type="PANTHER" id="PTHR45630">
    <property type="entry name" value="CATION-TRANSPORTING ATPASE-RELATED"/>
    <property type="match status" value="1"/>
</dbReference>
<feature type="transmembrane region" description="Helical" evidence="14">
    <location>
        <begin position="1009"/>
        <end position="1030"/>
    </location>
</feature>
<dbReference type="InterPro" id="IPR023299">
    <property type="entry name" value="ATPase_P-typ_cyto_dom_N"/>
</dbReference>
<dbReference type="InterPro" id="IPR059000">
    <property type="entry name" value="ATPase_P-type_domA"/>
</dbReference>
<dbReference type="GO" id="GO:0015662">
    <property type="term" value="F:P-type ion transporter activity"/>
    <property type="evidence" value="ECO:0007669"/>
    <property type="project" value="InterPro"/>
</dbReference>
<dbReference type="InterPro" id="IPR036412">
    <property type="entry name" value="HAD-like_sf"/>
</dbReference>
<dbReference type="Pfam" id="PF12409">
    <property type="entry name" value="P5-ATPase"/>
    <property type="match status" value="1"/>
</dbReference>
<evidence type="ECO:0000256" key="3">
    <source>
        <dbReference type="ARBA" id="ARBA00022553"/>
    </source>
</evidence>
<keyword evidence="4 14" id="KW-0812">Transmembrane</keyword>
<feature type="transmembrane region" description="Helical" evidence="14">
    <location>
        <begin position="415"/>
        <end position="435"/>
    </location>
</feature>
<evidence type="ECO:0000256" key="4">
    <source>
        <dbReference type="ARBA" id="ARBA00022692"/>
    </source>
</evidence>
<dbReference type="SUPFAM" id="SSF81653">
    <property type="entry name" value="Calcium ATPase, transduction domain A"/>
    <property type="match status" value="1"/>
</dbReference>
<dbReference type="InterPro" id="IPR047819">
    <property type="entry name" value="P5A-ATPase_N"/>
</dbReference>
<dbReference type="InterPro" id="IPR004014">
    <property type="entry name" value="ATPase_P-typ_cation-transptr_N"/>
</dbReference>
<evidence type="ECO:0000313" key="18">
    <source>
        <dbReference type="EMBL" id="KAH3827289.1"/>
    </source>
</evidence>
<evidence type="ECO:0000256" key="11">
    <source>
        <dbReference type="ARBA" id="ARBA00022989"/>
    </source>
</evidence>
<feature type="transmembrane region" description="Helical" evidence="14">
    <location>
        <begin position="455"/>
        <end position="474"/>
    </location>
</feature>
<dbReference type="Pfam" id="PF00690">
    <property type="entry name" value="Cation_ATPase_N"/>
    <property type="match status" value="1"/>
</dbReference>
<evidence type="ECO:0000256" key="5">
    <source>
        <dbReference type="ARBA" id="ARBA00022723"/>
    </source>
</evidence>
<dbReference type="InterPro" id="IPR018303">
    <property type="entry name" value="ATPase_P-typ_P_site"/>
</dbReference>
<dbReference type="GO" id="GO:0046872">
    <property type="term" value="F:metal ion binding"/>
    <property type="evidence" value="ECO:0007669"/>
    <property type="project" value="UniProtKB-UniRule"/>
</dbReference>
<evidence type="ECO:0000256" key="6">
    <source>
        <dbReference type="ARBA" id="ARBA00022741"/>
    </source>
</evidence>
<dbReference type="Gene3D" id="3.40.1110.10">
    <property type="entry name" value="Calcium-transporting ATPase, cytoplasmic domain N"/>
    <property type="match status" value="1"/>
</dbReference>
<dbReference type="Gene3D" id="2.70.150.10">
    <property type="entry name" value="Calcium-transporting ATPase, cytoplasmic transduction domain A"/>
    <property type="match status" value="1"/>
</dbReference>
<evidence type="ECO:0000259" key="16">
    <source>
        <dbReference type="Pfam" id="PF00690"/>
    </source>
</evidence>
<proteinExistence type="inferred from homology"/>
<evidence type="ECO:0000256" key="2">
    <source>
        <dbReference type="ARBA" id="ARBA00006000"/>
    </source>
</evidence>
<keyword evidence="19" id="KW-1185">Reference proteome</keyword>
<gene>
    <name evidence="18" type="ORF">DPMN_129220</name>
</gene>
<evidence type="ECO:0000256" key="14">
    <source>
        <dbReference type="RuleBase" id="RU362082"/>
    </source>
</evidence>
<reference evidence="18" key="1">
    <citation type="journal article" date="2019" name="bioRxiv">
        <title>The Genome of the Zebra Mussel, Dreissena polymorpha: A Resource for Invasive Species Research.</title>
        <authorList>
            <person name="McCartney M.A."/>
            <person name="Auch B."/>
            <person name="Kono T."/>
            <person name="Mallez S."/>
            <person name="Zhang Y."/>
            <person name="Obille A."/>
            <person name="Becker A."/>
            <person name="Abrahante J.E."/>
            <person name="Garbe J."/>
            <person name="Badalamenti J.P."/>
            <person name="Herman A."/>
            <person name="Mangelson H."/>
            <person name="Liachko I."/>
            <person name="Sullivan S."/>
            <person name="Sone E.D."/>
            <person name="Koren S."/>
            <person name="Silverstein K.A.T."/>
            <person name="Beckman K.B."/>
            <person name="Gohl D.M."/>
        </authorList>
    </citation>
    <scope>NUCLEOTIDE SEQUENCE</scope>
    <source>
        <strain evidence="18">Duluth1</strain>
        <tissue evidence="18">Whole animal</tissue>
    </source>
</reference>
<comment type="subcellular location">
    <subcellularLocation>
        <location evidence="1">Late endosome membrane</location>
        <topology evidence="1">Multi-pass membrane protein</topology>
    </subcellularLocation>
    <subcellularLocation>
        <location evidence="14">Membrane</location>
        <topology evidence="14">Multi-pass membrane protein</topology>
    </subcellularLocation>
</comment>
<evidence type="ECO:0000256" key="13">
    <source>
        <dbReference type="ARBA" id="ARBA00049360"/>
    </source>
</evidence>
<keyword evidence="6 14" id="KW-0547">Nucleotide-binding</keyword>
<dbReference type="InterPro" id="IPR047821">
    <property type="entry name" value="P5B-type_ATPase"/>
</dbReference>
<feature type="domain" description="P5B-type ATPase N-terminal" evidence="17">
    <location>
        <begin position="36"/>
        <end position="163"/>
    </location>
</feature>
<dbReference type="EC" id="7.2.2.-" evidence="14"/>
<dbReference type="InterPro" id="IPR006544">
    <property type="entry name" value="P-type_TPase_V"/>
</dbReference>
<feature type="transmembrane region" description="Helical" evidence="14">
    <location>
        <begin position="52"/>
        <end position="72"/>
    </location>
</feature>
<evidence type="ECO:0000256" key="7">
    <source>
        <dbReference type="ARBA" id="ARBA00022753"/>
    </source>
</evidence>
<dbReference type="SFLD" id="SFLDG00002">
    <property type="entry name" value="C1.7:_P-type_atpase_like"/>
    <property type="match status" value="1"/>
</dbReference>
<dbReference type="FunFam" id="3.40.50.1000:FF:000045">
    <property type="entry name" value="Cation-transporting ATPase"/>
    <property type="match status" value="1"/>
</dbReference>
<organism evidence="18 19">
    <name type="scientific">Dreissena polymorpha</name>
    <name type="common">Zebra mussel</name>
    <name type="synonym">Mytilus polymorpha</name>
    <dbReference type="NCBI Taxonomy" id="45954"/>
    <lineage>
        <taxon>Eukaryota</taxon>
        <taxon>Metazoa</taxon>
        <taxon>Spiralia</taxon>
        <taxon>Lophotrochozoa</taxon>
        <taxon>Mollusca</taxon>
        <taxon>Bivalvia</taxon>
        <taxon>Autobranchia</taxon>
        <taxon>Heteroconchia</taxon>
        <taxon>Euheterodonta</taxon>
        <taxon>Imparidentia</taxon>
        <taxon>Neoheterodontei</taxon>
        <taxon>Myida</taxon>
        <taxon>Dreissenoidea</taxon>
        <taxon>Dreissenidae</taxon>
        <taxon>Dreissena</taxon>
    </lineage>
</organism>
<dbReference type="InterPro" id="IPR023298">
    <property type="entry name" value="ATPase_P-typ_TM_dom_sf"/>
</dbReference>
<dbReference type="Gene3D" id="3.40.50.1000">
    <property type="entry name" value="HAD superfamily/HAD-like"/>
    <property type="match status" value="1"/>
</dbReference>
<evidence type="ECO:0000256" key="8">
    <source>
        <dbReference type="ARBA" id="ARBA00022840"/>
    </source>
</evidence>
<dbReference type="NCBIfam" id="TIGR01657">
    <property type="entry name" value="P-ATPase-V"/>
    <property type="match status" value="1"/>
</dbReference>
<dbReference type="Pfam" id="PF13246">
    <property type="entry name" value="Cation_ATPase"/>
    <property type="match status" value="1"/>
</dbReference>
<evidence type="ECO:0000256" key="10">
    <source>
        <dbReference type="ARBA" id="ARBA00022967"/>
    </source>
</evidence>
<dbReference type="Gene3D" id="1.20.1110.10">
    <property type="entry name" value="Calcium-transporting ATPase, transmembrane domain"/>
    <property type="match status" value="1"/>
</dbReference>
<dbReference type="InterPro" id="IPR001757">
    <property type="entry name" value="P_typ_ATPase"/>
</dbReference>
<name>A0A9D4H0T3_DREPO</name>
<keyword evidence="9 14" id="KW-0460">Magnesium</keyword>
<dbReference type="NCBIfam" id="TIGR01494">
    <property type="entry name" value="ATPase_P-type"/>
    <property type="match status" value="2"/>
</dbReference>
<dbReference type="GO" id="GO:0016887">
    <property type="term" value="F:ATP hydrolysis activity"/>
    <property type="evidence" value="ECO:0007669"/>
    <property type="project" value="InterPro"/>
</dbReference>
<comment type="catalytic activity">
    <reaction evidence="13 14">
        <text>ATP + H2O = ADP + phosphate + H(+)</text>
        <dbReference type="Rhea" id="RHEA:13065"/>
        <dbReference type="ChEBI" id="CHEBI:15377"/>
        <dbReference type="ChEBI" id="CHEBI:15378"/>
        <dbReference type="ChEBI" id="CHEBI:30616"/>
        <dbReference type="ChEBI" id="CHEBI:43474"/>
        <dbReference type="ChEBI" id="CHEBI:456216"/>
    </reaction>
</comment>
<keyword evidence="7" id="KW-0967">Endosome</keyword>
<protein>
    <recommendedName>
        <fullName evidence="14">Cation-transporting ATPase</fullName>
        <ecNumber evidence="14">7.2.2.-</ecNumber>
    </recommendedName>
</protein>
<dbReference type="SUPFAM" id="SSF56784">
    <property type="entry name" value="HAD-like"/>
    <property type="match status" value="1"/>
</dbReference>
<keyword evidence="10 14" id="KW-1278">Translocase</keyword>
<feature type="domain" description="P-type ATPase A" evidence="15">
    <location>
        <begin position="278"/>
        <end position="401"/>
    </location>
</feature>
<keyword evidence="12 14" id="KW-0472">Membrane</keyword>
<evidence type="ECO:0000256" key="12">
    <source>
        <dbReference type="ARBA" id="ARBA00023136"/>
    </source>
</evidence>
<dbReference type="CDD" id="cd07542">
    <property type="entry name" value="P-type_ATPase_cation"/>
    <property type="match status" value="1"/>
</dbReference>
<comment type="similarity">
    <text evidence="2 14">Belongs to the cation transport ATPase (P-type) (TC 3.A.3) family. Type V subfamily.</text>
</comment>
<dbReference type="InterPro" id="IPR023214">
    <property type="entry name" value="HAD_sf"/>
</dbReference>
<dbReference type="GO" id="GO:0006874">
    <property type="term" value="P:intracellular calcium ion homeostasis"/>
    <property type="evidence" value="ECO:0007669"/>
    <property type="project" value="TreeGrafter"/>
</dbReference>
<dbReference type="Proteomes" id="UP000828390">
    <property type="component" value="Unassembled WGS sequence"/>
</dbReference>
<keyword evidence="8 14" id="KW-0067">ATP-binding</keyword>
<dbReference type="GO" id="GO:0031902">
    <property type="term" value="C:late endosome membrane"/>
    <property type="evidence" value="ECO:0007669"/>
    <property type="project" value="UniProtKB-SubCell"/>
</dbReference>
<dbReference type="FunFam" id="1.20.1110.10:FF:000023">
    <property type="entry name" value="Cation-transporting ATPase"/>
    <property type="match status" value="1"/>
</dbReference>
<dbReference type="GO" id="GO:0019829">
    <property type="term" value="F:ATPase-coupled monoatomic cation transmembrane transporter activity"/>
    <property type="evidence" value="ECO:0007669"/>
    <property type="project" value="UniProtKB-UniRule"/>
</dbReference>
<reference evidence="18" key="2">
    <citation type="submission" date="2020-11" db="EMBL/GenBank/DDBJ databases">
        <authorList>
            <person name="McCartney M.A."/>
            <person name="Auch B."/>
            <person name="Kono T."/>
            <person name="Mallez S."/>
            <person name="Becker A."/>
            <person name="Gohl D.M."/>
            <person name="Silverstein K.A.T."/>
            <person name="Koren S."/>
            <person name="Bechman K.B."/>
            <person name="Herman A."/>
            <person name="Abrahante J.E."/>
            <person name="Garbe J."/>
        </authorList>
    </citation>
    <scope>NUCLEOTIDE SEQUENCE</scope>
    <source>
        <strain evidence="18">Duluth1</strain>
        <tissue evidence="18">Whole animal</tissue>
    </source>
</reference>
<feature type="transmembrane region" description="Helical" evidence="14">
    <location>
        <begin position="242"/>
        <end position="262"/>
    </location>
</feature>